<dbReference type="Proteomes" id="UP001162131">
    <property type="component" value="Unassembled WGS sequence"/>
</dbReference>
<keyword evidence="1" id="KW-0175">Coiled coil</keyword>
<dbReference type="AlphaFoldDB" id="A0AAU9J5P1"/>
<evidence type="ECO:0000313" key="3">
    <source>
        <dbReference type="EMBL" id="CAG9319637.1"/>
    </source>
</evidence>
<feature type="coiled-coil region" evidence="1">
    <location>
        <begin position="41"/>
        <end position="110"/>
    </location>
</feature>
<sequence>MSLTPRPREGSLETYGAHPVQTPTPRSNSSSKEFRDLKIQYDILEKEFNKNVSRLDNLKTELAKSQKNMLKQENELSIVKGTVQLLNSEKQKLNKELNESKEYIRKLEQKFISGTKGQFLSDINLQLRTQLEEVLSKNNEKDTVILKLRQANKDLENQLSVLQRALSYTSAKEEDSSTNLASFIQKSEEEMKQILIEKENELERALIHIEELKLVREANNVELVRVETENFKQEQEIKALTEQNKTLAKDRSSLLQCIEDMSAQLKEYELDLEYFNKELSIQKETQKASEDELEIIKHERREFLNEIDRYKVQNQSLISELEKVSGLPNKAQSKDTEIELLALKDQLKEYKNKWIEEEKLRKEKENELNILIQKYRQTESALEELKEKKKENENNLRLQLDNTVKEFEELLEEKEGLKEAMNKVIDKSEELNKYRSESVETMPRSKSVLSQVRERKSAIKESSDGGNIWELIAQEKKKNEELIKQLADK</sequence>
<feature type="compositionally biased region" description="Basic and acidic residues" evidence="2">
    <location>
        <begin position="1"/>
        <end position="11"/>
    </location>
</feature>
<reference evidence="3" key="1">
    <citation type="submission" date="2021-09" db="EMBL/GenBank/DDBJ databases">
        <authorList>
            <consortium name="AG Swart"/>
            <person name="Singh M."/>
            <person name="Singh A."/>
            <person name="Seah K."/>
            <person name="Emmerich C."/>
        </authorList>
    </citation>
    <scope>NUCLEOTIDE SEQUENCE</scope>
    <source>
        <strain evidence="3">ATCC30299</strain>
    </source>
</reference>
<dbReference type="EMBL" id="CAJZBQ010000023">
    <property type="protein sequence ID" value="CAG9319637.1"/>
    <property type="molecule type" value="Genomic_DNA"/>
</dbReference>
<feature type="compositionally biased region" description="Polar residues" evidence="2">
    <location>
        <begin position="21"/>
        <end position="31"/>
    </location>
</feature>
<gene>
    <name evidence="3" type="ORF">BSTOLATCC_MIC24188</name>
</gene>
<feature type="region of interest" description="Disordered" evidence="2">
    <location>
        <begin position="1"/>
        <end position="33"/>
    </location>
</feature>
<proteinExistence type="predicted"/>
<feature type="coiled-coil region" evidence="1">
    <location>
        <begin position="138"/>
        <end position="437"/>
    </location>
</feature>
<name>A0AAU9J5P1_9CILI</name>
<accession>A0AAU9J5P1</accession>
<keyword evidence="4" id="KW-1185">Reference proteome</keyword>
<evidence type="ECO:0000313" key="4">
    <source>
        <dbReference type="Proteomes" id="UP001162131"/>
    </source>
</evidence>
<evidence type="ECO:0000256" key="1">
    <source>
        <dbReference type="SAM" id="Coils"/>
    </source>
</evidence>
<organism evidence="3 4">
    <name type="scientific">Blepharisma stoltei</name>
    <dbReference type="NCBI Taxonomy" id="1481888"/>
    <lineage>
        <taxon>Eukaryota</taxon>
        <taxon>Sar</taxon>
        <taxon>Alveolata</taxon>
        <taxon>Ciliophora</taxon>
        <taxon>Postciliodesmatophora</taxon>
        <taxon>Heterotrichea</taxon>
        <taxon>Heterotrichida</taxon>
        <taxon>Blepharismidae</taxon>
        <taxon>Blepharisma</taxon>
    </lineage>
</organism>
<protein>
    <submittedName>
        <fullName evidence="3">Uncharacterized protein</fullName>
    </submittedName>
</protein>
<comment type="caution">
    <text evidence="3">The sequence shown here is derived from an EMBL/GenBank/DDBJ whole genome shotgun (WGS) entry which is preliminary data.</text>
</comment>
<evidence type="ECO:0000256" key="2">
    <source>
        <dbReference type="SAM" id="MobiDB-lite"/>
    </source>
</evidence>